<organism evidence="1 2">
    <name type="scientific">Datura stramonium</name>
    <name type="common">Jimsonweed</name>
    <name type="synonym">Common thornapple</name>
    <dbReference type="NCBI Taxonomy" id="4076"/>
    <lineage>
        <taxon>Eukaryota</taxon>
        <taxon>Viridiplantae</taxon>
        <taxon>Streptophyta</taxon>
        <taxon>Embryophyta</taxon>
        <taxon>Tracheophyta</taxon>
        <taxon>Spermatophyta</taxon>
        <taxon>Magnoliopsida</taxon>
        <taxon>eudicotyledons</taxon>
        <taxon>Gunneridae</taxon>
        <taxon>Pentapetalae</taxon>
        <taxon>asterids</taxon>
        <taxon>lamiids</taxon>
        <taxon>Solanales</taxon>
        <taxon>Solanaceae</taxon>
        <taxon>Solanoideae</taxon>
        <taxon>Datureae</taxon>
        <taxon>Datura</taxon>
    </lineage>
</organism>
<sequence>DLTRKILGHITLVHDADLIAEYLVCDADLLVEYLVCDMDLLVEYLVRDTELTWDLTLQNLARTILAAGRGLQWVVWLCDARLLIK</sequence>
<accession>A0ABS8SLW7</accession>
<gene>
    <name evidence="1" type="ORF">HAX54_042374</name>
</gene>
<name>A0ABS8SLW7_DATST</name>
<evidence type="ECO:0000313" key="1">
    <source>
        <dbReference type="EMBL" id="MCD7459944.1"/>
    </source>
</evidence>
<reference evidence="1 2" key="1">
    <citation type="journal article" date="2021" name="BMC Genomics">
        <title>Datura genome reveals duplications of psychoactive alkaloid biosynthetic genes and high mutation rate following tissue culture.</title>
        <authorList>
            <person name="Rajewski A."/>
            <person name="Carter-House D."/>
            <person name="Stajich J."/>
            <person name="Litt A."/>
        </authorList>
    </citation>
    <scope>NUCLEOTIDE SEQUENCE [LARGE SCALE GENOMIC DNA]</scope>
    <source>
        <strain evidence="1">AR-01</strain>
    </source>
</reference>
<proteinExistence type="predicted"/>
<dbReference type="Proteomes" id="UP000823775">
    <property type="component" value="Unassembled WGS sequence"/>
</dbReference>
<keyword evidence="2" id="KW-1185">Reference proteome</keyword>
<dbReference type="EMBL" id="JACEIK010000623">
    <property type="protein sequence ID" value="MCD7459944.1"/>
    <property type="molecule type" value="Genomic_DNA"/>
</dbReference>
<feature type="non-terminal residue" evidence="1">
    <location>
        <position position="1"/>
    </location>
</feature>
<evidence type="ECO:0000313" key="2">
    <source>
        <dbReference type="Proteomes" id="UP000823775"/>
    </source>
</evidence>
<protein>
    <submittedName>
        <fullName evidence="1">Uncharacterized protein</fullName>
    </submittedName>
</protein>
<comment type="caution">
    <text evidence="1">The sequence shown here is derived from an EMBL/GenBank/DDBJ whole genome shotgun (WGS) entry which is preliminary data.</text>
</comment>